<reference evidence="2 3" key="1">
    <citation type="submission" date="2024-01" db="EMBL/GenBank/DDBJ databases">
        <title>Genome assemblies of Stephania.</title>
        <authorList>
            <person name="Yang L."/>
        </authorList>
    </citation>
    <scope>NUCLEOTIDE SEQUENCE [LARGE SCALE GENOMIC DNA]</scope>
    <source>
        <strain evidence="2">JXDWG</strain>
        <tissue evidence="2">Leaf</tissue>
    </source>
</reference>
<proteinExistence type="predicted"/>
<protein>
    <submittedName>
        <fullName evidence="2">Uncharacterized protein</fullName>
    </submittedName>
</protein>
<feature type="transmembrane region" description="Helical" evidence="1">
    <location>
        <begin position="82"/>
        <end position="101"/>
    </location>
</feature>
<organism evidence="2 3">
    <name type="scientific">Stephania cephalantha</name>
    <dbReference type="NCBI Taxonomy" id="152367"/>
    <lineage>
        <taxon>Eukaryota</taxon>
        <taxon>Viridiplantae</taxon>
        <taxon>Streptophyta</taxon>
        <taxon>Embryophyta</taxon>
        <taxon>Tracheophyta</taxon>
        <taxon>Spermatophyta</taxon>
        <taxon>Magnoliopsida</taxon>
        <taxon>Ranunculales</taxon>
        <taxon>Menispermaceae</taxon>
        <taxon>Menispermoideae</taxon>
        <taxon>Cissampelideae</taxon>
        <taxon>Stephania</taxon>
    </lineage>
</organism>
<sequence>MSFRVPTVDVSVVDLIVNPAEHLVFTTMLFVFVVTTSTREKVIEQLVHSFLTLEWVSLLFIFDDDMVQGEWGLACTIKTIAFSLVMLFHFWIDLTISMAWLSIRLLKGVGAQCGIRSLALVFWHSEPISATS</sequence>
<keyword evidence="1" id="KW-0812">Transmembrane</keyword>
<dbReference type="Proteomes" id="UP001419268">
    <property type="component" value="Unassembled WGS sequence"/>
</dbReference>
<feature type="transmembrane region" description="Helical" evidence="1">
    <location>
        <begin position="15"/>
        <end position="34"/>
    </location>
</feature>
<gene>
    <name evidence="2" type="ORF">Scep_019671</name>
</gene>
<keyword evidence="3" id="KW-1185">Reference proteome</keyword>
<dbReference type="EMBL" id="JBBNAG010000008">
    <property type="protein sequence ID" value="KAK9112152.1"/>
    <property type="molecule type" value="Genomic_DNA"/>
</dbReference>
<keyword evidence="1" id="KW-1133">Transmembrane helix</keyword>
<name>A0AAP0IBG4_9MAGN</name>
<comment type="caution">
    <text evidence="2">The sequence shown here is derived from an EMBL/GenBank/DDBJ whole genome shotgun (WGS) entry which is preliminary data.</text>
</comment>
<evidence type="ECO:0000256" key="1">
    <source>
        <dbReference type="SAM" id="Phobius"/>
    </source>
</evidence>
<evidence type="ECO:0000313" key="3">
    <source>
        <dbReference type="Proteomes" id="UP001419268"/>
    </source>
</evidence>
<keyword evidence="1" id="KW-0472">Membrane</keyword>
<dbReference type="AlphaFoldDB" id="A0AAP0IBG4"/>
<accession>A0AAP0IBG4</accession>
<evidence type="ECO:0000313" key="2">
    <source>
        <dbReference type="EMBL" id="KAK9112152.1"/>
    </source>
</evidence>